<dbReference type="Gene3D" id="2.40.50.140">
    <property type="entry name" value="Nucleic acid-binding proteins"/>
    <property type="match status" value="1"/>
</dbReference>
<reference evidence="5 6" key="1">
    <citation type="submission" date="2022-11" db="EMBL/GenBank/DDBJ databases">
        <title>Haliovirga abyssi gen. nov., sp. nov., a mesophilic fermentative bacterium isolated from the Iheya North hydrothermal field and the proposal of Haliovirgaceae fam. nov.</title>
        <authorList>
            <person name="Miyazaki U."/>
            <person name="Tame A."/>
            <person name="Miyazaki J."/>
            <person name="Takai K."/>
            <person name="Sawayama S."/>
            <person name="Kitajima M."/>
            <person name="Okamoto A."/>
            <person name="Nakagawa S."/>
        </authorList>
    </citation>
    <scope>NUCLEOTIDE SEQUENCE [LARGE SCALE GENOMIC DNA]</scope>
    <source>
        <strain evidence="5 6">IC12</strain>
        <plasmid evidence="5 6">pHIC</plasmid>
    </source>
</reference>
<dbReference type="Pfam" id="PF17912">
    <property type="entry name" value="OB_MalK"/>
    <property type="match status" value="1"/>
</dbReference>
<dbReference type="PROSITE" id="PS50893">
    <property type="entry name" value="ABC_TRANSPORTER_2"/>
    <property type="match status" value="1"/>
</dbReference>
<dbReference type="Pfam" id="PF00005">
    <property type="entry name" value="ABC_tran"/>
    <property type="match status" value="1"/>
</dbReference>
<dbReference type="NCBIfam" id="NF008653">
    <property type="entry name" value="PRK11650.1"/>
    <property type="match status" value="1"/>
</dbReference>
<keyword evidence="3 5" id="KW-0067">ATP-binding</keyword>
<dbReference type="InterPro" id="IPR003593">
    <property type="entry name" value="AAA+_ATPase"/>
</dbReference>
<evidence type="ECO:0000256" key="2">
    <source>
        <dbReference type="ARBA" id="ARBA00022741"/>
    </source>
</evidence>
<dbReference type="InterPro" id="IPR047641">
    <property type="entry name" value="ABC_transpr_MalK/UgpC-like"/>
</dbReference>
<evidence type="ECO:0000259" key="4">
    <source>
        <dbReference type="PROSITE" id="PS50893"/>
    </source>
</evidence>
<dbReference type="SMART" id="SM00382">
    <property type="entry name" value="AAA"/>
    <property type="match status" value="1"/>
</dbReference>
<dbReference type="Gene3D" id="3.40.50.300">
    <property type="entry name" value="P-loop containing nucleotide triphosphate hydrolases"/>
    <property type="match status" value="1"/>
</dbReference>
<dbReference type="AlphaFoldDB" id="A0AAU9DL88"/>
<dbReference type="GO" id="GO:0005524">
    <property type="term" value="F:ATP binding"/>
    <property type="evidence" value="ECO:0007669"/>
    <property type="project" value="UniProtKB-KW"/>
</dbReference>
<dbReference type="KEGG" id="haby:HLVA_22130"/>
<feature type="domain" description="ABC transporter" evidence="4">
    <location>
        <begin position="4"/>
        <end position="235"/>
    </location>
</feature>
<dbReference type="CDD" id="cd03301">
    <property type="entry name" value="ABC_MalK_N"/>
    <property type="match status" value="1"/>
</dbReference>
<dbReference type="GO" id="GO:0140359">
    <property type="term" value="F:ABC-type transporter activity"/>
    <property type="evidence" value="ECO:0007669"/>
    <property type="project" value="InterPro"/>
</dbReference>
<dbReference type="FunFam" id="3.40.50.300:FF:000042">
    <property type="entry name" value="Maltose/maltodextrin ABC transporter, ATP-binding protein"/>
    <property type="match status" value="1"/>
</dbReference>
<keyword evidence="2" id="KW-0547">Nucleotide-binding</keyword>
<evidence type="ECO:0000313" key="5">
    <source>
        <dbReference type="EMBL" id="BDU51644.1"/>
    </source>
</evidence>
<dbReference type="PROSITE" id="PS00211">
    <property type="entry name" value="ABC_TRANSPORTER_1"/>
    <property type="match status" value="1"/>
</dbReference>
<dbReference type="InterPro" id="IPR012340">
    <property type="entry name" value="NA-bd_OB-fold"/>
</dbReference>
<name>A0AAU9DL88_9FUSO</name>
<keyword evidence="6" id="KW-1185">Reference proteome</keyword>
<dbReference type="GO" id="GO:0008643">
    <property type="term" value="P:carbohydrate transport"/>
    <property type="evidence" value="ECO:0007669"/>
    <property type="project" value="InterPro"/>
</dbReference>
<dbReference type="InterPro" id="IPR040582">
    <property type="entry name" value="OB_MalK-like"/>
</dbReference>
<evidence type="ECO:0000256" key="1">
    <source>
        <dbReference type="ARBA" id="ARBA00022448"/>
    </source>
</evidence>
<dbReference type="InterPro" id="IPR017871">
    <property type="entry name" value="ABC_transporter-like_CS"/>
</dbReference>
<dbReference type="InterPro" id="IPR015855">
    <property type="entry name" value="ABC_transpr_MalK-like"/>
</dbReference>
<dbReference type="PANTHER" id="PTHR43875">
    <property type="entry name" value="MALTODEXTRIN IMPORT ATP-BINDING PROTEIN MSMX"/>
    <property type="match status" value="1"/>
</dbReference>
<evidence type="ECO:0000256" key="3">
    <source>
        <dbReference type="ARBA" id="ARBA00022840"/>
    </source>
</evidence>
<geneLocation type="plasmid" evidence="5 6">
    <name>pHIC</name>
</geneLocation>
<evidence type="ECO:0000313" key="6">
    <source>
        <dbReference type="Proteomes" id="UP001321582"/>
    </source>
</evidence>
<dbReference type="SUPFAM" id="SSF50331">
    <property type="entry name" value="MOP-like"/>
    <property type="match status" value="1"/>
</dbReference>
<dbReference type="EMBL" id="AP027060">
    <property type="protein sequence ID" value="BDU51644.1"/>
    <property type="molecule type" value="Genomic_DNA"/>
</dbReference>
<accession>A0AAU9DL88</accession>
<dbReference type="Proteomes" id="UP001321582">
    <property type="component" value="Plasmid pHIC"/>
</dbReference>
<dbReference type="GO" id="GO:0055052">
    <property type="term" value="C:ATP-binding cassette (ABC) transporter complex, substrate-binding subunit-containing"/>
    <property type="evidence" value="ECO:0007669"/>
    <property type="project" value="TreeGrafter"/>
</dbReference>
<dbReference type="GO" id="GO:0016887">
    <property type="term" value="F:ATP hydrolysis activity"/>
    <property type="evidence" value="ECO:0007669"/>
    <property type="project" value="InterPro"/>
</dbReference>
<dbReference type="RefSeq" id="WP_307905512.1">
    <property type="nucleotide sequence ID" value="NZ_AP027060.1"/>
</dbReference>
<dbReference type="InterPro" id="IPR027417">
    <property type="entry name" value="P-loop_NTPase"/>
</dbReference>
<protein>
    <submittedName>
        <fullName evidence="5">Sugar ABC transporter ATP-binding protein</fullName>
    </submittedName>
</protein>
<dbReference type="InterPro" id="IPR003439">
    <property type="entry name" value="ABC_transporter-like_ATP-bd"/>
</dbReference>
<dbReference type="InterPro" id="IPR008995">
    <property type="entry name" value="Mo/tungstate-bd_C_term_dom"/>
</dbReference>
<dbReference type="Gene3D" id="2.40.50.100">
    <property type="match status" value="1"/>
</dbReference>
<dbReference type="PANTHER" id="PTHR43875:SF1">
    <property type="entry name" value="OSMOPROTECTIVE COMPOUNDS UPTAKE ATP-BINDING PROTEIN GGTA"/>
    <property type="match status" value="1"/>
</dbReference>
<dbReference type="SUPFAM" id="SSF52540">
    <property type="entry name" value="P-loop containing nucleoside triphosphate hydrolases"/>
    <property type="match status" value="1"/>
</dbReference>
<sequence length="368" mass="41672">MAKVILKDMEKTYPNGFKAVHGHNLEIKDGEFMVFVGPSGCAKSTTLRMIAGLEEITGGTVAIGDTIVNELPPKDRGIAMVFQNYALYPHMNVYDNMAFGLKLAKTPKEEIDKRVKNAAEILGITDLLDRKPKEMSGGQRQRVAVGRAIVRDPKVFLFDEPLSNLDAQLRVHMRVEITKLHKRLKTTMIYVTHDQVEAMTMGDRICVMELGVIKQVDTPLNLYNKPENKFVAGFIGSPSMNIVEAKLEKDGDTTYVVTEHMKLRLPKEKADKVQKYVGKEVWFGIRPEHIGSHETHPNEKDNYVKSEIYVVEQMGNEVFVYFTPGKNQYIARLGSEGVTVKSGQKYELWFDTTKCHIFDKETEENISL</sequence>
<organism evidence="5 6">
    <name type="scientific">Haliovirga abyssi</name>
    <dbReference type="NCBI Taxonomy" id="2996794"/>
    <lineage>
        <taxon>Bacteria</taxon>
        <taxon>Fusobacteriati</taxon>
        <taxon>Fusobacteriota</taxon>
        <taxon>Fusobacteriia</taxon>
        <taxon>Fusobacteriales</taxon>
        <taxon>Haliovirgaceae</taxon>
        <taxon>Haliovirga</taxon>
    </lineage>
</organism>
<gene>
    <name evidence="5" type="ORF">HLVA_22130</name>
</gene>
<keyword evidence="5" id="KW-0614">Plasmid</keyword>
<proteinExistence type="predicted"/>
<keyword evidence="1" id="KW-0813">Transport</keyword>